<dbReference type="RefSeq" id="WP_126473839.1">
    <property type="nucleotide sequence ID" value="NZ_RXOE01000012.1"/>
</dbReference>
<name>A0A3S0J4E4_9BURK</name>
<dbReference type="Proteomes" id="UP000267418">
    <property type="component" value="Unassembled WGS sequence"/>
</dbReference>
<comment type="caution">
    <text evidence="2">The sequence shown here is derived from an EMBL/GenBank/DDBJ whole genome shotgun (WGS) entry which is preliminary data.</text>
</comment>
<keyword evidence="1" id="KW-0812">Transmembrane</keyword>
<dbReference type="EMBL" id="RXOE01000012">
    <property type="protein sequence ID" value="RTQ30700.1"/>
    <property type="molecule type" value="Genomic_DNA"/>
</dbReference>
<protein>
    <recommendedName>
        <fullName evidence="4">PhnA-like protein</fullName>
    </recommendedName>
</protein>
<reference evidence="2 3" key="1">
    <citation type="submission" date="2018-12" db="EMBL/GenBank/DDBJ databases">
        <title>The genome of Variovorax gossypii DSM 100435.</title>
        <authorList>
            <person name="Gao J."/>
            <person name="Sun J."/>
        </authorList>
    </citation>
    <scope>NUCLEOTIDE SEQUENCE [LARGE SCALE GENOMIC DNA]</scope>
    <source>
        <strain evidence="2 3">DSM 100435</strain>
    </source>
</reference>
<evidence type="ECO:0000313" key="2">
    <source>
        <dbReference type="EMBL" id="RTQ30700.1"/>
    </source>
</evidence>
<dbReference type="OrthoDB" id="7032238at2"/>
<accession>A0A3S0J4E4</accession>
<keyword evidence="3" id="KW-1185">Reference proteome</keyword>
<keyword evidence="1" id="KW-0472">Membrane</keyword>
<feature type="transmembrane region" description="Helical" evidence="1">
    <location>
        <begin position="31"/>
        <end position="53"/>
    </location>
</feature>
<gene>
    <name evidence="2" type="ORF">EJP69_28915</name>
</gene>
<evidence type="ECO:0000313" key="3">
    <source>
        <dbReference type="Proteomes" id="UP000267418"/>
    </source>
</evidence>
<sequence>MAELTDPLRRSPLGSVSLDDEAFAVRAASGVSWGAIFAGAVGACALSLILLLLGTGLGMSSVSPWSGQGASVTAIGISAIAWITFTQIASSGMGGYLAGRLRTKWAGVHTDEVYFRDTAHGFLAWAVATLITAALLTSTIGAILGTGAQAGATVAGGAASAATSAMTGTPGAGAGREESAGRSAYFVDALFRKDPNAAAAPADGAAAAQQATTERSGTAASVEVGRIFANGIRAGSLPPEDTRYAGQLVAQRTGLSQQDAEKRVNDTFTRAQAGLKDAEDKARAAADTARKASAYSTLWIFISLLIGAFVASLSATYGGRRRDL</sequence>
<evidence type="ECO:0008006" key="4">
    <source>
        <dbReference type="Google" id="ProtNLM"/>
    </source>
</evidence>
<keyword evidence="1" id="KW-1133">Transmembrane helix</keyword>
<evidence type="ECO:0000256" key="1">
    <source>
        <dbReference type="SAM" id="Phobius"/>
    </source>
</evidence>
<dbReference type="AlphaFoldDB" id="A0A3S0J4E4"/>
<organism evidence="2 3">
    <name type="scientific">Variovorax gossypii</name>
    <dbReference type="NCBI Taxonomy" id="1679495"/>
    <lineage>
        <taxon>Bacteria</taxon>
        <taxon>Pseudomonadati</taxon>
        <taxon>Pseudomonadota</taxon>
        <taxon>Betaproteobacteria</taxon>
        <taxon>Burkholderiales</taxon>
        <taxon>Comamonadaceae</taxon>
        <taxon>Variovorax</taxon>
    </lineage>
</organism>
<proteinExistence type="predicted"/>
<feature type="transmembrane region" description="Helical" evidence="1">
    <location>
        <begin position="298"/>
        <end position="318"/>
    </location>
</feature>
<feature type="transmembrane region" description="Helical" evidence="1">
    <location>
        <begin position="122"/>
        <end position="144"/>
    </location>
</feature>